<dbReference type="EMBL" id="CM042025">
    <property type="protein sequence ID" value="KAI3806461.1"/>
    <property type="molecule type" value="Genomic_DNA"/>
</dbReference>
<comment type="caution">
    <text evidence="1">The sequence shown here is derived from an EMBL/GenBank/DDBJ whole genome shotgun (WGS) entry which is preliminary data.</text>
</comment>
<organism evidence="1 2">
    <name type="scientific">Smallanthus sonchifolius</name>
    <dbReference type="NCBI Taxonomy" id="185202"/>
    <lineage>
        <taxon>Eukaryota</taxon>
        <taxon>Viridiplantae</taxon>
        <taxon>Streptophyta</taxon>
        <taxon>Embryophyta</taxon>
        <taxon>Tracheophyta</taxon>
        <taxon>Spermatophyta</taxon>
        <taxon>Magnoliopsida</taxon>
        <taxon>eudicotyledons</taxon>
        <taxon>Gunneridae</taxon>
        <taxon>Pentapetalae</taxon>
        <taxon>asterids</taxon>
        <taxon>campanulids</taxon>
        <taxon>Asterales</taxon>
        <taxon>Asteraceae</taxon>
        <taxon>Asteroideae</taxon>
        <taxon>Heliantheae alliance</taxon>
        <taxon>Millerieae</taxon>
        <taxon>Smallanthus</taxon>
    </lineage>
</organism>
<name>A0ACB9IG50_9ASTR</name>
<dbReference type="Proteomes" id="UP001056120">
    <property type="component" value="Linkage Group LG08"/>
</dbReference>
<protein>
    <submittedName>
        <fullName evidence="1">Uncharacterized protein</fullName>
    </submittedName>
</protein>
<proteinExistence type="predicted"/>
<evidence type="ECO:0000313" key="1">
    <source>
        <dbReference type="EMBL" id="KAI3806461.1"/>
    </source>
</evidence>
<evidence type="ECO:0000313" key="2">
    <source>
        <dbReference type="Proteomes" id="UP001056120"/>
    </source>
</evidence>
<gene>
    <name evidence="1" type="ORF">L1987_22368</name>
</gene>
<keyword evidence="2" id="KW-1185">Reference proteome</keyword>
<reference evidence="1 2" key="2">
    <citation type="journal article" date="2022" name="Mol. Ecol. Resour.">
        <title>The genomes of chicory, endive, great burdock and yacon provide insights into Asteraceae paleo-polyploidization history and plant inulin production.</title>
        <authorList>
            <person name="Fan W."/>
            <person name="Wang S."/>
            <person name="Wang H."/>
            <person name="Wang A."/>
            <person name="Jiang F."/>
            <person name="Liu H."/>
            <person name="Zhao H."/>
            <person name="Xu D."/>
            <person name="Zhang Y."/>
        </authorList>
    </citation>
    <scope>NUCLEOTIDE SEQUENCE [LARGE SCALE GENOMIC DNA]</scope>
    <source>
        <strain evidence="2">cv. Yunnan</strain>
        <tissue evidence="1">Leaves</tissue>
    </source>
</reference>
<accession>A0ACB9IG50</accession>
<reference evidence="2" key="1">
    <citation type="journal article" date="2022" name="Mol. Ecol. Resour.">
        <title>The genomes of chicory, endive, great burdock and yacon provide insights into Asteraceae palaeo-polyploidization history and plant inulin production.</title>
        <authorList>
            <person name="Fan W."/>
            <person name="Wang S."/>
            <person name="Wang H."/>
            <person name="Wang A."/>
            <person name="Jiang F."/>
            <person name="Liu H."/>
            <person name="Zhao H."/>
            <person name="Xu D."/>
            <person name="Zhang Y."/>
        </authorList>
    </citation>
    <scope>NUCLEOTIDE SEQUENCE [LARGE SCALE GENOMIC DNA]</scope>
    <source>
        <strain evidence="2">cv. Yunnan</strain>
    </source>
</reference>
<sequence length="145" mass="16258">MLSGPLFHDSIRCRVSWLLRHNLLHVFVQVFRVPSKAFLIYNLGYQTILEMARMGAVNFALMVSQMEGGCPVDYNTNIPFALDKGFYGVHKFLLVSMIKLIKFLHRDSIILLLFCGHGNHQGKNGYPNNGRGGGCGGNVGYRVKI</sequence>